<dbReference type="SUPFAM" id="SSF82657">
    <property type="entry name" value="BolA-like"/>
    <property type="match status" value="1"/>
</dbReference>
<dbReference type="AlphaFoldDB" id="J5K6Z1"/>
<evidence type="ECO:0000313" key="2">
    <source>
        <dbReference type="EMBL" id="EJP71673.1"/>
    </source>
</evidence>
<evidence type="ECO:0000256" key="1">
    <source>
        <dbReference type="RuleBase" id="RU003860"/>
    </source>
</evidence>
<name>J5K6Z1_9GAMM</name>
<reference evidence="2 3" key="1">
    <citation type="journal article" date="2012" name="ISME J.">
        <title>Genomic insights to SAR86, an abundant and uncultivated marine bacterial lineage.</title>
        <authorList>
            <person name="Dupont C.L."/>
            <person name="Rusch D.B."/>
            <person name="Yooseph S."/>
            <person name="Lombardo M.J."/>
            <person name="Richter R.A."/>
            <person name="Valas R."/>
            <person name="Novotny M."/>
            <person name="Yee-Greenbaum J."/>
            <person name="Selengut J.D."/>
            <person name="Haft D.H."/>
            <person name="Halpern A.L."/>
            <person name="Lasken R.S."/>
            <person name="Nealson K."/>
            <person name="Friedman R."/>
            <person name="Venter J.C."/>
        </authorList>
    </citation>
    <scope>NUCLEOTIDE SEQUENCE [LARGE SCALE GENOMIC DNA]</scope>
</reference>
<dbReference type="InterPro" id="IPR002634">
    <property type="entry name" value="BolA"/>
</dbReference>
<dbReference type="Proteomes" id="UP000010305">
    <property type="component" value="Unassembled WGS sequence"/>
</dbReference>
<protein>
    <submittedName>
        <fullName evidence="2">BolA/YrbA family protein</fullName>
    </submittedName>
</protein>
<dbReference type="InterPro" id="IPR036065">
    <property type="entry name" value="BolA-like_sf"/>
</dbReference>
<dbReference type="Pfam" id="PF01722">
    <property type="entry name" value="BolA"/>
    <property type="match status" value="1"/>
</dbReference>
<dbReference type="PIRSF" id="PIRSF003113">
    <property type="entry name" value="BolA"/>
    <property type="match status" value="1"/>
</dbReference>
<gene>
    <name evidence="2" type="ORF">NT01SARS_0148</name>
</gene>
<organism evidence="2 3">
    <name type="scientific">SAR86 cluster bacterium SAR86A</name>
    <dbReference type="NCBI Taxonomy" id="1123866"/>
    <lineage>
        <taxon>Bacteria</taxon>
        <taxon>Pseudomonadati</taxon>
        <taxon>Pseudomonadota</taxon>
        <taxon>Gammaproteobacteria</taxon>
        <taxon>SAR86 cluster</taxon>
    </lineage>
</organism>
<accession>J5K6Z1</accession>
<dbReference type="HOGENOM" id="CLU_109462_4_2_6"/>
<evidence type="ECO:0000313" key="3">
    <source>
        <dbReference type="Proteomes" id="UP000010305"/>
    </source>
</evidence>
<dbReference type="EMBL" id="JH611156">
    <property type="protein sequence ID" value="EJP71673.1"/>
    <property type="molecule type" value="Genomic_DNA"/>
</dbReference>
<dbReference type="Gene3D" id="3.30.300.90">
    <property type="entry name" value="BolA-like"/>
    <property type="match status" value="1"/>
</dbReference>
<comment type="similarity">
    <text evidence="1">Belongs to the BolA/IbaG family.</text>
</comment>
<proteinExistence type="inferred from homology"/>
<dbReference type="STRING" id="1123866.NT01SARS_0148"/>
<sequence length="71" mass="8134">MEEDIKKIIENNIPDSICVFDGDSCNLKLTVTSKLFEDMSLIDQHKIIMKLLENHFQSGELHALSLETRSN</sequence>